<keyword evidence="1" id="KW-0732">Signal</keyword>
<evidence type="ECO:0000313" key="2">
    <source>
        <dbReference type="EnsemblMetazoa" id="AFUN003970-PA"/>
    </source>
</evidence>
<reference evidence="2" key="1">
    <citation type="submission" date="2020-05" db="UniProtKB">
        <authorList>
            <consortium name="EnsemblMetazoa"/>
        </authorList>
    </citation>
    <scope>IDENTIFICATION</scope>
    <source>
        <strain evidence="2">FUMOZ</strain>
    </source>
</reference>
<evidence type="ECO:0000256" key="1">
    <source>
        <dbReference type="SAM" id="SignalP"/>
    </source>
</evidence>
<sequence length="142" mass="15317">MKFLVLAAFLCTLVAATTAQYATKPPVVYQMQNALGGVLRIVYDLSSDNKQLIINPNNEQIISGALLSLDDLYNIFPTFGASNRAALPMTTSARLSSAFNNFQNAISGWETALDQRNPDNLASTFKAVENAFLDLAGIVVAL</sequence>
<dbReference type="VEuPathDB" id="VectorBase:AFUN2_005368"/>
<proteinExistence type="predicted"/>
<accession>A0A182RCQ1</accession>
<dbReference type="VEuPathDB" id="VectorBase:AFUN003970"/>
<protein>
    <submittedName>
        <fullName evidence="2">Uncharacterized protein</fullName>
    </submittedName>
</protein>
<dbReference type="EnsemblMetazoa" id="AFUN003970-RA">
    <property type="protein sequence ID" value="AFUN003970-PA"/>
    <property type="gene ID" value="AFUN003970"/>
</dbReference>
<feature type="chain" id="PRO_5030024180" evidence="1">
    <location>
        <begin position="20"/>
        <end position="142"/>
    </location>
</feature>
<organism evidence="2">
    <name type="scientific">Anopheles funestus</name>
    <name type="common">African malaria mosquito</name>
    <dbReference type="NCBI Taxonomy" id="62324"/>
    <lineage>
        <taxon>Eukaryota</taxon>
        <taxon>Metazoa</taxon>
        <taxon>Ecdysozoa</taxon>
        <taxon>Arthropoda</taxon>
        <taxon>Hexapoda</taxon>
        <taxon>Insecta</taxon>
        <taxon>Pterygota</taxon>
        <taxon>Neoptera</taxon>
        <taxon>Endopterygota</taxon>
        <taxon>Diptera</taxon>
        <taxon>Nematocera</taxon>
        <taxon>Culicoidea</taxon>
        <taxon>Culicidae</taxon>
        <taxon>Anophelinae</taxon>
        <taxon>Anopheles</taxon>
    </lineage>
</organism>
<name>A0A182RCQ1_ANOFN</name>
<feature type="signal peptide" evidence="1">
    <location>
        <begin position="1"/>
        <end position="19"/>
    </location>
</feature>
<dbReference type="AlphaFoldDB" id="A0A182RCQ1"/>